<dbReference type="EMBL" id="BQNB010010857">
    <property type="protein sequence ID" value="GJS82868.1"/>
    <property type="molecule type" value="Genomic_DNA"/>
</dbReference>
<protein>
    <submittedName>
        <fullName evidence="1">Uncharacterized protein</fullName>
    </submittedName>
</protein>
<sequence>MDNPNITLEEYIMLEEEKARRHGMVYNWETAKYGKIWYDEDVQDLRSVETEFPAIVFNDELSSEKTLSCESTVSSLNNNEIDFRISFDESDDEDYTVVFDKNSFSYKIIYVNDLKTHSKNDNEKVDMPSFPSPEPKDSCFDDLYFFKDFENEFPTIVYNDALTSKSDFLTKPTLSPQNIDEFNLKDETSLSKYDEVEQNVLYFNDLFPFNIIYLDDLKSDKDNDNNEIDIIQSSGGNVNTQGQSLEASHNKIDKIFIMESFVMELDVNIMAWNCLENGMLLNLIKNLYMSFGIPFDPKRYHKDGVYTRMLRRPRSPYGVSISEYAISALRTEWLKFTICVLISLILQIWLFHQQDLQKN</sequence>
<keyword evidence="2" id="KW-1185">Reference proteome</keyword>
<dbReference type="Proteomes" id="UP001151760">
    <property type="component" value="Unassembled WGS sequence"/>
</dbReference>
<name>A0ABQ4Z1V8_9ASTR</name>
<reference evidence="1" key="2">
    <citation type="submission" date="2022-01" db="EMBL/GenBank/DDBJ databases">
        <authorList>
            <person name="Yamashiro T."/>
            <person name="Shiraishi A."/>
            <person name="Satake H."/>
            <person name="Nakayama K."/>
        </authorList>
    </citation>
    <scope>NUCLEOTIDE SEQUENCE</scope>
</reference>
<reference evidence="1" key="1">
    <citation type="journal article" date="2022" name="Int. J. Mol. Sci.">
        <title>Draft Genome of Tanacetum Coccineum: Genomic Comparison of Closely Related Tanacetum-Family Plants.</title>
        <authorList>
            <person name="Yamashiro T."/>
            <person name="Shiraishi A."/>
            <person name="Nakayama K."/>
            <person name="Satake H."/>
        </authorList>
    </citation>
    <scope>NUCLEOTIDE SEQUENCE</scope>
</reference>
<proteinExistence type="predicted"/>
<gene>
    <name evidence="1" type="ORF">Tco_0749409</name>
</gene>
<evidence type="ECO:0000313" key="1">
    <source>
        <dbReference type="EMBL" id="GJS82868.1"/>
    </source>
</evidence>
<comment type="caution">
    <text evidence="1">The sequence shown here is derived from an EMBL/GenBank/DDBJ whole genome shotgun (WGS) entry which is preliminary data.</text>
</comment>
<accession>A0ABQ4Z1V8</accession>
<evidence type="ECO:0000313" key="2">
    <source>
        <dbReference type="Proteomes" id="UP001151760"/>
    </source>
</evidence>
<organism evidence="1 2">
    <name type="scientific">Tanacetum coccineum</name>
    <dbReference type="NCBI Taxonomy" id="301880"/>
    <lineage>
        <taxon>Eukaryota</taxon>
        <taxon>Viridiplantae</taxon>
        <taxon>Streptophyta</taxon>
        <taxon>Embryophyta</taxon>
        <taxon>Tracheophyta</taxon>
        <taxon>Spermatophyta</taxon>
        <taxon>Magnoliopsida</taxon>
        <taxon>eudicotyledons</taxon>
        <taxon>Gunneridae</taxon>
        <taxon>Pentapetalae</taxon>
        <taxon>asterids</taxon>
        <taxon>campanulids</taxon>
        <taxon>Asterales</taxon>
        <taxon>Asteraceae</taxon>
        <taxon>Asteroideae</taxon>
        <taxon>Anthemideae</taxon>
        <taxon>Anthemidinae</taxon>
        <taxon>Tanacetum</taxon>
    </lineage>
</organism>